<feature type="chain" id="PRO_5014154591" evidence="1">
    <location>
        <begin position="17"/>
        <end position="110"/>
    </location>
</feature>
<dbReference type="GeneID" id="36562455"/>
<dbReference type="EMBL" id="MSFO01000004">
    <property type="protein sequence ID" value="PLB49645.1"/>
    <property type="molecule type" value="Genomic_DNA"/>
</dbReference>
<dbReference type="Proteomes" id="UP000234275">
    <property type="component" value="Unassembled WGS sequence"/>
</dbReference>
<dbReference type="RefSeq" id="XP_024704947.1">
    <property type="nucleotide sequence ID" value="XM_024854749.1"/>
</dbReference>
<organism evidence="2 3">
    <name type="scientific">Aspergillus steynii IBT 23096</name>
    <dbReference type="NCBI Taxonomy" id="1392250"/>
    <lineage>
        <taxon>Eukaryota</taxon>
        <taxon>Fungi</taxon>
        <taxon>Dikarya</taxon>
        <taxon>Ascomycota</taxon>
        <taxon>Pezizomycotina</taxon>
        <taxon>Eurotiomycetes</taxon>
        <taxon>Eurotiomycetidae</taxon>
        <taxon>Eurotiales</taxon>
        <taxon>Aspergillaceae</taxon>
        <taxon>Aspergillus</taxon>
        <taxon>Aspergillus subgen. Circumdati</taxon>
    </lineage>
</organism>
<evidence type="ECO:0000313" key="2">
    <source>
        <dbReference type="EMBL" id="PLB49645.1"/>
    </source>
</evidence>
<comment type="caution">
    <text evidence="2">The sequence shown here is derived from an EMBL/GenBank/DDBJ whole genome shotgun (WGS) entry which is preliminary data.</text>
</comment>
<dbReference type="VEuPathDB" id="FungiDB:P170DRAFT_510169"/>
<keyword evidence="1" id="KW-0732">Signal</keyword>
<feature type="signal peptide" evidence="1">
    <location>
        <begin position="1"/>
        <end position="16"/>
    </location>
</feature>
<keyword evidence="3" id="KW-1185">Reference proteome</keyword>
<dbReference type="AlphaFoldDB" id="A0A2I2G9V1"/>
<gene>
    <name evidence="2" type="ORF">P170DRAFT_510169</name>
</gene>
<accession>A0A2I2G9V1</accession>
<reference evidence="2 3" key="1">
    <citation type="submission" date="2016-12" db="EMBL/GenBank/DDBJ databases">
        <title>The genomes of Aspergillus section Nigri reveals drivers in fungal speciation.</title>
        <authorList>
            <consortium name="DOE Joint Genome Institute"/>
            <person name="Vesth T.C."/>
            <person name="Nybo J."/>
            <person name="Theobald S."/>
            <person name="Brandl J."/>
            <person name="Frisvad J.C."/>
            <person name="Nielsen K.F."/>
            <person name="Lyhne E.K."/>
            <person name="Kogle M.E."/>
            <person name="Kuo A."/>
            <person name="Riley R."/>
            <person name="Clum A."/>
            <person name="Nolan M."/>
            <person name="Lipzen A."/>
            <person name="Salamov A."/>
            <person name="Henrissat B."/>
            <person name="Wiebenga A."/>
            <person name="De Vries R.P."/>
            <person name="Grigoriev I.V."/>
            <person name="Mortensen U.H."/>
            <person name="Andersen M.R."/>
            <person name="Baker S.E."/>
        </authorList>
    </citation>
    <scope>NUCLEOTIDE SEQUENCE [LARGE SCALE GENOMIC DNA]</scope>
    <source>
        <strain evidence="2 3">IBT 23096</strain>
    </source>
</reference>
<sequence>MYFNALALLFASAALAQPKPRQNEPADIQVSFALAGQNPTFGAVENECTFFPYGNEPISDILITPLTLQDPTCVFYTGYSCEGQEWTLKQGPHHFSRPFLVGSFVCKGSE</sequence>
<proteinExistence type="predicted"/>
<dbReference type="OrthoDB" id="4451047at2759"/>
<evidence type="ECO:0000256" key="1">
    <source>
        <dbReference type="SAM" id="SignalP"/>
    </source>
</evidence>
<name>A0A2I2G9V1_9EURO</name>
<protein>
    <submittedName>
        <fullName evidence="2">Uncharacterized protein</fullName>
    </submittedName>
</protein>
<evidence type="ECO:0000313" key="3">
    <source>
        <dbReference type="Proteomes" id="UP000234275"/>
    </source>
</evidence>